<accession>A0ABX0RG41</accession>
<evidence type="ECO:0000256" key="7">
    <source>
        <dbReference type="ARBA" id="ARBA00023136"/>
    </source>
</evidence>
<feature type="transmembrane region" description="Helical" evidence="8">
    <location>
        <begin position="20"/>
        <end position="38"/>
    </location>
</feature>
<evidence type="ECO:0000256" key="5">
    <source>
        <dbReference type="ARBA" id="ARBA00022692"/>
    </source>
</evidence>
<feature type="transmembrane region" description="Helical" evidence="8">
    <location>
        <begin position="135"/>
        <end position="159"/>
    </location>
</feature>
<protein>
    <submittedName>
        <fullName evidence="9">AzlC family ABC transporter permease</fullName>
    </submittedName>
</protein>
<evidence type="ECO:0000256" key="1">
    <source>
        <dbReference type="ARBA" id="ARBA00004651"/>
    </source>
</evidence>
<dbReference type="InterPro" id="IPR011606">
    <property type="entry name" value="Brnchd-chn_aa_trnsp_permease"/>
</dbReference>
<comment type="similarity">
    <text evidence="2">Belongs to the AzlC family.</text>
</comment>
<evidence type="ECO:0000256" key="3">
    <source>
        <dbReference type="ARBA" id="ARBA00022448"/>
    </source>
</evidence>
<evidence type="ECO:0000313" key="10">
    <source>
        <dbReference type="Proteomes" id="UP001515683"/>
    </source>
</evidence>
<reference evidence="9 10" key="1">
    <citation type="journal article" date="2019" name="bioRxiv">
        <title>Bacteria contribute to plant secondary compound degradation in a generalist herbivore system.</title>
        <authorList>
            <person name="Francoeur C.B."/>
            <person name="Khadempour L."/>
            <person name="Moreira-Soto R.D."/>
            <person name="Gotting K."/>
            <person name="Book A.J."/>
            <person name="Pinto-Tomas A.A."/>
            <person name="Keefover-Ring K."/>
            <person name="Currie C.R."/>
        </authorList>
    </citation>
    <scope>NUCLEOTIDE SEQUENCE [LARGE SCALE GENOMIC DNA]</scope>
    <source>
        <strain evidence="9">Acro-835</strain>
    </source>
</reference>
<keyword evidence="3" id="KW-0813">Transport</keyword>
<feature type="transmembrane region" description="Helical" evidence="8">
    <location>
        <begin position="171"/>
        <end position="188"/>
    </location>
</feature>
<evidence type="ECO:0000256" key="8">
    <source>
        <dbReference type="SAM" id="Phobius"/>
    </source>
</evidence>
<dbReference type="PANTHER" id="PTHR34979">
    <property type="entry name" value="INNER MEMBRANE PROTEIN YGAZ"/>
    <property type="match status" value="1"/>
</dbReference>
<feature type="transmembrane region" description="Helical" evidence="8">
    <location>
        <begin position="216"/>
        <end position="233"/>
    </location>
</feature>
<keyword evidence="6 8" id="KW-1133">Transmembrane helix</keyword>
<feature type="transmembrane region" description="Helical" evidence="8">
    <location>
        <begin position="73"/>
        <end position="95"/>
    </location>
</feature>
<name>A0ABX0RG41_9GAMM</name>
<evidence type="ECO:0000313" key="9">
    <source>
        <dbReference type="EMBL" id="NIF22409.1"/>
    </source>
</evidence>
<keyword evidence="10" id="KW-1185">Reference proteome</keyword>
<evidence type="ECO:0000256" key="2">
    <source>
        <dbReference type="ARBA" id="ARBA00010735"/>
    </source>
</evidence>
<proteinExistence type="inferred from homology"/>
<keyword evidence="5 8" id="KW-0812">Transmembrane</keyword>
<dbReference type="Proteomes" id="UP001515683">
    <property type="component" value="Unassembled WGS sequence"/>
</dbReference>
<comment type="subcellular location">
    <subcellularLocation>
        <location evidence="1">Cell membrane</location>
        <topology evidence="1">Multi-pass membrane protein</topology>
    </subcellularLocation>
</comment>
<comment type="caution">
    <text evidence="9">The sequence shown here is derived from an EMBL/GenBank/DDBJ whole genome shotgun (WGS) entry which is preliminary data.</text>
</comment>
<dbReference type="Pfam" id="PF03591">
    <property type="entry name" value="AzlC"/>
    <property type="match status" value="1"/>
</dbReference>
<dbReference type="EMBL" id="VWXF01000004">
    <property type="protein sequence ID" value="NIF22409.1"/>
    <property type="molecule type" value="Genomic_DNA"/>
</dbReference>
<dbReference type="PANTHER" id="PTHR34979:SF1">
    <property type="entry name" value="INNER MEMBRANE PROTEIN YGAZ"/>
    <property type="match status" value="1"/>
</dbReference>
<keyword evidence="7 8" id="KW-0472">Membrane</keyword>
<gene>
    <name evidence="9" type="ORF">F3J40_12460</name>
</gene>
<keyword evidence="4" id="KW-1003">Cell membrane</keyword>
<organism evidence="9 10">
    <name type="scientific">Candidatus Pantoea multigeneris</name>
    <dbReference type="NCBI Taxonomy" id="2608357"/>
    <lineage>
        <taxon>Bacteria</taxon>
        <taxon>Pseudomonadati</taxon>
        <taxon>Pseudomonadota</taxon>
        <taxon>Gammaproteobacteria</taxon>
        <taxon>Enterobacterales</taxon>
        <taxon>Erwiniaceae</taxon>
        <taxon>Pantoea</taxon>
    </lineage>
</organism>
<evidence type="ECO:0000256" key="4">
    <source>
        <dbReference type="ARBA" id="ARBA00022475"/>
    </source>
</evidence>
<sequence length="234" mass="25549">MSSELIAPRMPWRESFYDALPVVAGYFVVAFAFGMMCVNAGFPLWLPVAMCIFVYGGSSQFAALALLSSSGSFITIVLSTFLINARHILMAVYMAKKLDFMQLLPRQKALYAFGLTDESFALHSQRLASEKTTSYGYLVGFNTWCHLFWIAGGLVGAIASEYLAHLVDFKLDYALTAMMIFVLVSLCNSGQKLCVALSAVITTLLMNAWMPSSLNVFIATAVGCGVGLCLKKFS</sequence>
<evidence type="ECO:0000256" key="6">
    <source>
        <dbReference type="ARBA" id="ARBA00022989"/>
    </source>
</evidence>